<protein>
    <recommendedName>
        <fullName evidence="4">DUF2062 domain-containing protein</fullName>
    </recommendedName>
</protein>
<proteinExistence type="predicted"/>
<feature type="transmembrane region" description="Helical" evidence="1">
    <location>
        <begin position="29"/>
        <end position="49"/>
    </location>
</feature>
<sequence>MNEDATRTRNDRRRWRTRIRAAIRDVPPAHWLAAILTGFLGSVPLGLMMQ</sequence>
<accession>A0ABD5XHV3</accession>
<dbReference type="Proteomes" id="UP001596460">
    <property type="component" value="Unassembled WGS sequence"/>
</dbReference>
<dbReference type="RefSeq" id="WP_390246091.1">
    <property type="nucleotide sequence ID" value="NZ_JBHTAB010000009.1"/>
</dbReference>
<evidence type="ECO:0008006" key="4">
    <source>
        <dbReference type="Google" id="ProtNLM"/>
    </source>
</evidence>
<evidence type="ECO:0000313" key="3">
    <source>
        <dbReference type="Proteomes" id="UP001596460"/>
    </source>
</evidence>
<organism evidence="2 3">
    <name type="scientific">Haloferax chudinovii</name>
    <dbReference type="NCBI Taxonomy" id="1109010"/>
    <lineage>
        <taxon>Archaea</taxon>
        <taxon>Methanobacteriati</taxon>
        <taxon>Methanobacteriota</taxon>
        <taxon>Stenosarchaea group</taxon>
        <taxon>Halobacteria</taxon>
        <taxon>Halobacteriales</taxon>
        <taxon>Haloferacaceae</taxon>
        <taxon>Haloferax</taxon>
    </lineage>
</organism>
<comment type="caution">
    <text evidence="2">The sequence shown here is derived from an EMBL/GenBank/DDBJ whole genome shotgun (WGS) entry which is preliminary data.</text>
</comment>
<dbReference type="AlphaFoldDB" id="A0ABD5XHV3"/>
<gene>
    <name evidence="2" type="ORF">ACFQI8_14805</name>
</gene>
<evidence type="ECO:0000256" key="1">
    <source>
        <dbReference type="SAM" id="Phobius"/>
    </source>
</evidence>
<keyword evidence="3" id="KW-1185">Reference proteome</keyword>
<dbReference type="EMBL" id="JBHTAB010000009">
    <property type="protein sequence ID" value="MFC7130651.1"/>
    <property type="molecule type" value="Genomic_DNA"/>
</dbReference>
<keyword evidence="1" id="KW-0472">Membrane</keyword>
<name>A0ABD5XHV3_9EURY</name>
<keyword evidence="1" id="KW-0812">Transmembrane</keyword>
<keyword evidence="1" id="KW-1133">Transmembrane helix</keyword>
<reference evidence="2 3" key="1">
    <citation type="journal article" date="2019" name="Int. J. Syst. Evol. Microbiol.">
        <title>The Global Catalogue of Microorganisms (GCM) 10K type strain sequencing project: providing services to taxonomists for standard genome sequencing and annotation.</title>
        <authorList>
            <consortium name="The Broad Institute Genomics Platform"/>
            <consortium name="The Broad Institute Genome Sequencing Center for Infectious Disease"/>
            <person name="Wu L."/>
            <person name="Ma J."/>
        </authorList>
    </citation>
    <scope>NUCLEOTIDE SEQUENCE [LARGE SCALE GENOMIC DNA]</scope>
    <source>
        <strain evidence="2 3">DSM 26526</strain>
    </source>
</reference>
<evidence type="ECO:0000313" key="2">
    <source>
        <dbReference type="EMBL" id="MFC7130651.1"/>
    </source>
</evidence>